<evidence type="ECO:0000313" key="1">
    <source>
        <dbReference type="EMBL" id="KAG1790519.1"/>
    </source>
</evidence>
<dbReference type="GeneID" id="64605096"/>
<dbReference type="OrthoDB" id="2841072at2759"/>
<dbReference type="RefSeq" id="XP_041157481.1">
    <property type="nucleotide sequence ID" value="XM_041311332.1"/>
</dbReference>
<dbReference type="Proteomes" id="UP000719766">
    <property type="component" value="Unassembled WGS sequence"/>
</dbReference>
<sequence length="500" mass="55831">MHPAFQNLEIICTITSYVKHSSLPSLASTCRAFEHPALNALWRDLESVKPLVKCLPDELFGSDEGGVALQEPLDDRMWHTLFKYTSRVRSITVPDDMEAINPLCLLILSCSSAPASLFPNLRKLKWYASGTHCAADFLRMVFVPSLLDLNMDIPSASSAFFSALSSLGTSCPRLQNMSLNYGFRTHILSFNASPFITRPICQLHHLHTLSVCDLGIQGIEHLTELRVLESLSLKFTIPSAWETVDLSFPGFHNLQSLSLSTLTIEQASNFLSSLQFVRTKEIRIDFLDQDEFTAIPRLFAIVQERCDNDKLESISLQGDDPEHTHTGQSIFAPLYACRNLTQLLIESVCYISMSNKELGQLATAWPKLQVLQIKCYPADDPIIPTFLGLITLLGRCPALTSLTLVINVTKLNGIDLKRPGGGCRNERLKFLALGNSPVKVPVNVALIISGLFPNLEKVDCWDAYPMVQKKSVKQQWELVNSIIDGFSVVEERSFELWSDL</sequence>
<reference evidence="1" key="1">
    <citation type="journal article" date="2020" name="New Phytol.">
        <title>Comparative genomics reveals dynamic genome evolution in host specialist ectomycorrhizal fungi.</title>
        <authorList>
            <person name="Lofgren L.A."/>
            <person name="Nguyen N.H."/>
            <person name="Vilgalys R."/>
            <person name="Ruytinx J."/>
            <person name="Liao H.L."/>
            <person name="Branco S."/>
            <person name="Kuo A."/>
            <person name="LaButti K."/>
            <person name="Lipzen A."/>
            <person name="Andreopoulos W."/>
            <person name="Pangilinan J."/>
            <person name="Riley R."/>
            <person name="Hundley H."/>
            <person name="Na H."/>
            <person name="Barry K."/>
            <person name="Grigoriev I.V."/>
            <person name="Stajich J.E."/>
            <person name="Kennedy P.G."/>
        </authorList>
    </citation>
    <scope>NUCLEOTIDE SEQUENCE</scope>
    <source>
        <strain evidence="1">S12</strain>
    </source>
</reference>
<protein>
    <recommendedName>
        <fullName evidence="3">F-box domain-containing protein</fullName>
    </recommendedName>
</protein>
<dbReference type="AlphaFoldDB" id="A0A9P7AJ54"/>
<evidence type="ECO:0008006" key="3">
    <source>
        <dbReference type="Google" id="ProtNLM"/>
    </source>
</evidence>
<dbReference type="SUPFAM" id="SSF52047">
    <property type="entry name" value="RNI-like"/>
    <property type="match status" value="1"/>
</dbReference>
<evidence type="ECO:0000313" key="2">
    <source>
        <dbReference type="Proteomes" id="UP000719766"/>
    </source>
</evidence>
<keyword evidence="2" id="KW-1185">Reference proteome</keyword>
<dbReference type="Gene3D" id="3.80.10.10">
    <property type="entry name" value="Ribonuclease Inhibitor"/>
    <property type="match status" value="1"/>
</dbReference>
<dbReference type="InterPro" id="IPR032675">
    <property type="entry name" value="LRR_dom_sf"/>
</dbReference>
<comment type="caution">
    <text evidence="1">The sequence shown here is derived from an EMBL/GenBank/DDBJ whole genome shotgun (WGS) entry which is preliminary data.</text>
</comment>
<accession>A0A9P7AJ54</accession>
<organism evidence="1 2">
    <name type="scientific">Suillus plorans</name>
    <dbReference type="NCBI Taxonomy" id="116603"/>
    <lineage>
        <taxon>Eukaryota</taxon>
        <taxon>Fungi</taxon>
        <taxon>Dikarya</taxon>
        <taxon>Basidiomycota</taxon>
        <taxon>Agaricomycotina</taxon>
        <taxon>Agaricomycetes</taxon>
        <taxon>Agaricomycetidae</taxon>
        <taxon>Boletales</taxon>
        <taxon>Suillineae</taxon>
        <taxon>Suillaceae</taxon>
        <taxon>Suillus</taxon>
    </lineage>
</organism>
<gene>
    <name evidence="1" type="ORF">HD556DRAFT_695181</name>
</gene>
<proteinExistence type="predicted"/>
<dbReference type="EMBL" id="JABBWE010000049">
    <property type="protein sequence ID" value="KAG1790519.1"/>
    <property type="molecule type" value="Genomic_DNA"/>
</dbReference>
<name>A0A9P7AJ54_9AGAM</name>